<accession>A0A564ZNS9</accession>
<comment type="similarity">
    <text evidence="1">Belongs to the bacterial solute-binding protein ModA family.</text>
</comment>
<keyword evidence="2 5" id="KW-0500">Molybdenum</keyword>
<dbReference type="GO" id="GO:0046872">
    <property type="term" value="F:metal ion binding"/>
    <property type="evidence" value="ECO:0007669"/>
    <property type="project" value="UniProtKB-KW"/>
</dbReference>
<protein>
    <submittedName>
        <fullName evidence="6">Molybdate-binding periplasmic protein</fullName>
    </submittedName>
</protein>
<dbReference type="Gene3D" id="3.40.190.10">
    <property type="entry name" value="Periplasmic binding protein-like II"/>
    <property type="match status" value="2"/>
</dbReference>
<evidence type="ECO:0000313" key="6">
    <source>
        <dbReference type="EMBL" id="VUZ86312.1"/>
    </source>
</evidence>
<dbReference type="InterPro" id="IPR041879">
    <property type="entry name" value="YvgL-like_PBP2"/>
</dbReference>
<gene>
    <name evidence="6" type="primary">modA</name>
    <name evidence="6" type="ORF">MELA_02713</name>
</gene>
<keyword evidence="3 5" id="KW-0479">Metal-binding</keyword>
<organism evidence="6 7">
    <name type="scientific">Candidatus Methylomirabilis lanthanidiphila</name>
    <dbReference type="NCBI Taxonomy" id="2211376"/>
    <lineage>
        <taxon>Bacteria</taxon>
        <taxon>Candidatus Methylomirabilota</taxon>
        <taxon>Candidatus Methylomirabilia</taxon>
        <taxon>Candidatus Methylomirabilales</taxon>
        <taxon>Candidatus Methylomirabilaceae</taxon>
        <taxon>Candidatus Methylomirabilis</taxon>
    </lineage>
</organism>
<dbReference type="FunFam" id="3.40.190.10:FF:000035">
    <property type="entry name" value="Molybdate ABC transporter substrate-binding protein"/>
    <property type="match status" value="1"/>
</dbReference>
<dbReference type="PANTHER" id="PTHR30632:SF0">
    <property type="entry name" value="SULFATE-BINDING PROTEIN"/>
    <property type="match status" value="1"/>
</dbReference>
<evidence type="ECO:0000256" key="2">
    <source>
        <dbReference type="ARBA" id="ARBA00022505"/>
    </source>
</evidence>
<feature type="binding site" evidence="5">
    <location>
        <position position="52"/>
    </location>
    <ligand>
        <name>molybdate</name>
        <dbReference type="ChEBI" id="CHEBI:36264"/>
    </ligand>
</feature>
<dbReference type="GO" id="GO:1901359">
    <property type="term" value="F:tungstate binding"/>
    <property type="evidence" value="ECO:0007669"/>
    <property type="project" value="UniProtKB-ARBA"/>
</dbReference>
<dbReference type="EMBL" id="CABIKM010000051">
    <property type="protein sequence ID" value="VUZ86312.1"/>
    <property type="molecule type" value="Genomic_DNA"/>
</dbReference>
<keyword evidence="7" id="KW-1185">Reference proteome</keyword>
<name>A0A564ZNS9_9BACT</name>
<dbReference type="GO" id="GO:0015689">
    <property type="term" value="P:molybdate ion transport"/>
    <property type="evidence" value="ECO:0007669"/>
    <property type="project" value="InterPro"/>
</dbReference>
<dbReference type="NCBIfam" id="TIGR01256">
    <property type="entry name" value="modA"/>
    <property type="match status" value="1"/>
</dbReference>
<evidence type="ECO:0000256" key="3">
    <source>
        <dbReference type="ARBA" id="ARBA00022723"/>
    </source>
</evidence>
<dbReference type="PANTHER" id="PTHR30632">
    <property type="entry name" value="MOLYBDATE-BINDING PERIPLASMIC PROTEIN"/>
    <property type="match status" value="1"/>
</dbReference>
<evidence type="ECO:0000256" key="4">
    <source>
        <dbReference type="ARBA" id="ARBA00022729"/>
    </source>
</evidence>
<dbReference type="InterPro" id="IPR050682">
    <property type="entry name" value="ModA/WtpA"/>
</dbReference>
<dbReference type="AlphaFoldDB" id="A0A564ZNS9"/>
<feature type="binding site" evidence="5">
    <location>
        <position position="189"/>
    </location>
    <ligand>
        <name>molybdate</name>
        <dbReference type="ChEBI" id="CHEBI:36264"/>
    </ligand>
</feature>
<dbReference type="Proteomes" id="UP000334340">
    <property type="component" value="Unassembled WGS sequence"/>
</dbReference>
<sequence length="278" mass="30061">MLRGDRETGRWGRRVRNDATKGWLLGALALVAWFTVASAAPKVELLVSAAISLKEPLQEIGALFEQRYPEVKVVFNWGASGVLQQQIEHGAPVDVYVSAALKQMDELEAKGLLFTDTRRTLAANMVVLITPAAPGFHLASFKDLTKSEIRLIAIGNPRTVPAGEYAQRVLMSLGLWGSLQPKLIFTENVRQALAYVVRGEVEAALVYATDAQSADRAVQVVAAAPEGSHPTVLYPIAVVKTSKQSPEARAFIDLALSEAGQQVLRAHGFLSPPKVSAR</sequence>
<evidence type="ECO:0000256" key="5">
    <source>
        <dbReference type="PIRSR" id="PIRSR004846-1"/>
    </source>
</evidence>
<dbReference type="InterPro" id="IPR005950">
    <property type="entry name" value="ModA"/>
</dbReference>
<feature type="binding site" evidence="5">
    <location>
        <position position="162"/>
    </location>
    <ligand>
        <name>molybdate</name>
        <dbReference type="ChEBI" id="CHEBI:36264"/>
    </ligand>
</feature>
<dbReference type="Pfam" id="PF13531">
    <property type="entry name" value="SBP_bac_11"/>
    <property type="match status" value="1"/>
</dbReference>
<feature type="binding site" evidence="5">
    <location>
        <position position="80"/>
    </location>
    <ligand>
        <name>molybdate</name>
        <dbReference type="ChEBI" id="CHEBI:36264"/>
    </ligand>
</feature>
<dbReference type="PIRSF" id="PIRSF004846">
    <property type="entry name" value="ModA"/>
    <property type="match status" value="1"/>
</dbReference>
<dbReference type="GO" id="GO:0030973">
    <property type="term" value="F:molybdate ion binding"/>
    <property type="evidence" value="ECO:0007669"/>
    <property type="project" value="TreeGrafter"/>
</dbReference>
<dbReference type="CDD" id="cd13537">
    <property type="entry name" value="PBP2_YvgL_like"/>
    <property type="match status" value="1"/>
</dbReference>
<evidence type="ECO:0000256" key="1">
    <source>
        <dbReference type="ARBA" id="ARBA00009175"/>
    </source>
</evidence>
<feature type="binding site" evidence="5">
    <location>
        <position position="207"/>
    </location>
    <ligand>
        <name>molybdate</name>
        <dbReference type="ChEBI" id="CHEBI:36264"/>
    </ligand>
</feature>
<evidence type="ECO:0000313" key="7">
    <source>
        <dbReference type="Proteomes" id="UP000334340"/>
    </source>
</evidence>
<proteinExistence type="inferred from homology"/>
<keyword evidence="4" id="KW-0732">Signal</keyword>
<dbReference type="SUPFAM" id="SSF53850">
    <property type="entry name" value="Periplasmic binding protein-like II"/>
    <property type="match status" value="1"/>
</dbReference>
<reference evidence="6 7" key="1">
    <citation type="submission" date="2019-07" db="EMBL/GenBank/DDBJ databases">
        <authorList>
            <person name="Cremers G."/>
        </authorList>
    </citation>
    <scope>NUCLEOTIDE SEQUENCE [LARGE SCALE GENOMIC DNA]</scope>
</reference>